<keyword evidence="6" id="KW-0418">Kinase</keyword>
<dbReference type="EMBL" id="HG994357">
    <property type="protein sequence ID" value="CAF2123110.1"/>
    <property type="molecule type" value="Genomic_DNA"/>
</dbReference>
<dbReference type="GO" id="GO:0010506">
    <property type="term" value="P:regulation of autophagy"/>
    <property type="evidence" value="ECO:0007669"/>
    <property type="project" value="InterPro"/>
</dbReference>
<dbReference type="SMART" id="SM00220">
    <property type="entry name" value="S_TKc"/>
    <property type="match status" value="1"/>
</dbReference>
<comment type="function">
    <text evidence="11">Serine/threonine protein kinase involved in autophagy. The ATG1-ATG13 protein kinase complex regulates downstream events required for autophagosome enclosure and/or vacuolar delivery.</text>
</comment>
<dbReference type="GO" id="GO:0005776">
    <property type="term" value="C:autophagosome"/>
    <property type="evidence" value="ECO:0007669"/>
    <property type="project" value="UniProtKB-SubCell"/>
</dbReference>
<keyword evidence="4" id="KW-0808">Transferase</keyword>
<feature type="region of interest" description="Disordered" evidence="13">
    <location>
        <begin position="693"/>
        <end position="716"/>
    </location>
</feature>
<gene>
    <name evidence="16" type="primary">BnaA03g17440D</name>
    <name evidence="15" type="ORF">DARMORV10_A03P20890.1</name>
    <name evidence="16" type="ORF">GSBRNA2T00124896001</name>
</gene>
<accession>A0A078F3V4</accession>
<name>A0A078F3V4_BRANA</name>
<keyword evidence="7 12" id="KW-0067">ATP-binding</keyword>
<feature type="compositionally biased region" description="Low complexity" evidence="13">
    <location>
        <begin position="700"/>
        <end position="709"/>
    </location>
</feature>
<dbReference type="PANTHER" id="PTHR24348:SF68">
    <property type="entry name" value="SERINE_THREONINE-PROTEIN KINASE ATG1C"/>
    <property type="match status" value="1"/>
</dbReference>
<dbReference type="Proteomes" id="UP000028999">
    <property type="component" value="Unassembled WGS sequence"/>
</dbReference>
<feature type="binding site" evidence="12">
    <location>
        <position position="44"/>
    </location>
    <ligand>
        <name>ATP</name>
        <dbReference type="ChEBI" id="CHEBI:30616"/>
    </ligand>
</feature>
<protein>
    <submittedName>
        <fullName evidence="15">(rape) hypothetical protein</fullName>
    </submittedName>
    <submittedName>
        <fullName evidence="16">BnaA03g17440D protein</fullName>
    </submittedName>
</protein>
<reference evidence="15" key="3">
    <citation type="submission" date="2021-01" db="EMBL/GenBank/DDBJ databases">
        <authorList>
            <consortium name="Genoscope - CEA"/>
            <person name="William W."/>
        </authorList>
    </citation>
    <scope>NUCLEOTIDE SEQUENCE</scope>
</reference>
<dbReference type="Pfam" id="PF24497">
    <property type="entry name" value="MIT_ATG1"/>
    <property type="match status" value="1"/>
</dbReference>
<dbReference type="CDD" id="cd14009">
    <property type="entry name" value="STKc_ATG1_ULK_like"/>
    <property type="match status" value="1"/>
</dbReference>
<dbReference type="EMBL" id="LK031980">
    <property type="protein sequence ID" value="CDY07767.1"/>
    <property type="molecule type" value="Genomic_DNA"/>
</dbReference>
<sequence>MSQSTARSGRVVGDYLVGRQIGSGSFSVVSEARHRVHGTHVAIKEIAMGRLNKKLQESLMSEIYILRRINHPNIIRLLDMIESPGKVHLVLEYCRGGDLSVYIQSHGSVPEATAKHFMLQLAAGLQVLRDNNIIHRDLKPQNLLLSTDGNDADLKIADFGFARSLQPRRLAETLCGSPLYMAPEIMQLQKYDAKADLWSVGAILFQLVTGTTPFTGNSQIQLLQNILRSTGLQFPADCGDLSLDCIDLCQKLLRIDPVERLTFEEFFNHPFLSDRQSYDFSRSRLGLRTMDGFLSSGSSPSRNMEESSQEDCLPFLLDDDSSGPEGSPSHLKRTSSMKSSSGFNIDARVERKEMGSSPLNCTELTSRYSRINQGDNRFRNENLIHSDRRNHGEPPKGRVDDSQDSMDQDFVLVSGPPVDLPSSSSSSSKAYNFPFKSPPAELTNRSISSTAPMPIIGATGNNLGRFGSLDSQSTSHGSLDLGDAFEQPSTNSLTRISSLKKCAATIAELVHERIKSDKYLEAFSIQLAILAIWKQALHICHTQAISGLEGSPSQDIYKPRGSSSSLKNEHITDLSHDGSEEISSQIQSQFIREIELAEELAKSIEPGNAMMPDAMETIFEAALDLGKLGGVKEVMGEIEKAGNQYSKAVRLMVFLLVEAPMLILNPPLSLTNSDRYRLRKYIDILSRRLKHLQSHRRSSGSHMQGSSSSPMMNKQS</sequence>
<evidence type="ECO:0000256" key="9">
    <source>
        <dbReference type="ARBA" id="ARBA00023006"/>
    </source>
</evidence>
<evidence type="ECO:0000256" key="13">
    <source>
        <dbReference type="SAM" id="MobiDB-lite"/>
    </source>
</evidence>
<dbReference type="OMA" id="SPCKLES"/>
<keyword evidence="17" id="KW-1185">Reference proteome</keyword>
<evidence type="ECO:0000256" key="7">
    <source>
        <dbReference type="ARBA" id="ARBA00022840"/>
    </source>
</evidence>
<dbReference type="GO" id="GO:0031410">
    <property type="term" value="C:cytoplasmic vesicle"/>
    <property type="evidence" value="ECO:0007669"/>
    <property type="project" value="UniProtKB-KW"/>
</dbReference>
<feature type="domain" description="Protein kinase" evidence="14">
    <location>
        <begin position="15"/>
        <end position="272"/>
    </location>
</feature>
<dbReference type="Gramene" id="CDY07767">
    <property type="protein sequence ID" value="CDY07767"/>
    <property type="gene ID" value="GSBRNA2T00124896001"/>
</dbReference>
<dbReference type="STRING" id="3708.A0A078F3V4"/>
<evidence type="ECO:0000256" key="5">
    <source>
        <dbReference type="ARBA" id="ARBA00022741"/>
    </source>
</evidence>
<feature type="compositionally biased region" description="Basic and acidic residues" evidence="13">
    <location>
        <begin position="567"/>
        <end position="579"/>
    </location>
</feature>
<keyword evidence="9" id="KW-0072">Autophagy</keyword>
<dbReference type="InterPro" id="IPR000719">
    <property type="entry name" value="Prot_kinase_dom"/>
</dbReference>
<feature type="region of interest" description="Disordered" evidence="13">
    <location>
        <begin position="295"/>
        <end position="343"/>
    </location>
</feature>
<dbReference type="GO" id="GO:0004674">
    <property type="term" value="F:protein serine/threonine kinase activity"/>
    <property type="evidence" value="ECO:0000318"/>
    <property type="project" value="GO_Central"/>
</dbReference>
<feature type="region of interest" description="Disordered" evidence="13">
    <location>
        <begin position="551"/>
        <end position="580"/>
    </location>
</feature>
<evidence type="ECO:0000313" key="15">
    <source>
        <dbReference type="EMBL" id="CAF2123110.1"/>
    </source>
</evidence>
<evidence type="ECO:0000256" key="11">
    <source>
        <dbReference type="ARBA" id="ARBA00053729"/>
    </source>
</evidence>
<dbReference type="PROSITE" id="PS00108">
    <property type="entry name" value="PROTEIN_KINASE_ST"/>
    <property type="match status" value="1"/>
</dbReference>
<feature type="compositionally biased region" description="Basic and acidic residues" evidence="13">
    <location>
        <begin position="376"/>
        <end position="401"/>
    </location>
</feature>
<dbReference type="GO" id="GO:0015031">
    <property type="term" value="P:protein transport"/>
    <property type="evidence" value="ECO:0007669"/>
    <property type="project" value="UniProtKB-KW"/>
</dbReference>
<dbReference type="InterPro" id="IPR011009">
    <property type="entry name" value="Kinase-like_dom_sf"/>
</dbReference>
<dbReference type="AlphaFoldDB" id="A0A078F3V4"/>
<feature type="region of interest" description="Disordered" evidence="13">
    <location>
        <begin position="372"/>
        <end position="429"/>
    </location>
</feature>
<evidence type="ECO:0000256" key="10">
    <source>
        <dbReference type="ARBA" id="ARBA00023329"/>
    </source>
</evidence>
<evidence type="ECO:0000256" key="2">
    <source>
        <dbReference type="ARBA" id="ARBA00022448"/>
    </source>
</evidence>
<dbReference type="Gene3D" id="1.10.510.10">
    <property type="entry name" value="Transferase(Phosphotransferase) domain 1"/>
    <property type="match status" value="1"/>
</dbReference>
<dbReference type="GO" id="GO:0005737">
    <property type="term" value="C:cytoplasm"/>
    <property type="evidence" value="ECO:0000318"/>
    <property type="project" value="GO_Central"/>
</dbReference>
<dbReference type="SUPFAM" id="SSF56112">
    <property type="entry name" value="Protein kinase-like (PK-like)"/>
    <property type="match status" value="1"/>
</dbReference>
<dbReference type="FunFam" id="3.30.200.20:FF:000042">
    <property type="entry name" value="Aurora kinase A"/>
    <property type="match status" value="1"/>
</dbReference>
<evidence type="ECO:0000256" key="12">
    <source>
        <dbReference type="PROSITE-ProRule" id="PRU10141"/>
    </source>
</evidence>
<dbReference type="PaxDb" id="3708-A0A078F3V4"/>
<dbReference type="Proteomes" id="UP001295469">
    <property type="component" value="Chromosome A03"/>
</dbReference>
<dbReference type="PROSITE" id="PS00107">
    <property type="entry name" value="PROTEIN_KINASE_ATP"/>
    <property type="match status" value="1"/>
</dbReference>
<evidence type="ECO:0000259" key="14">
    <source>
        <dbReference type="PROSITE" id="PS50011"/>
    </source>
</evidence>
<evidence type="ECO:0000256" key="6">
    <source>
        <dbReference type="ARBA" id="ARBA00022777"/>
    </source>
</evidence>
<evidence type="ECO:0000256" key="4">
    <source>
        <dbReference type="ARBA" id="ARBA00022679"/>
    </source>
</evidence>
<dbReference type="InterPro" id="IPR008271">
    <property type="entry name" value="Ser/Thr_kinase_AS"/>
</dbReference>
<reference evidence="16" key="2">
    <citation type="submission" date="2014-06" db="EMBL/GenBank/DDBJ databases">
        <authorList>
            <person name="Genoscope - CEA"/>
        </authorList>
    </citation>
    <scope>NUCLEOTIDE SEQUENCE</scope>
</reference>
<proteinExistence type="predicted"/>
<dbReference type="Pfam" id="PF00069">
    <property type="entry name" value="Pkinase"/>
    <property type="match status" value="1"/>
</dbReference>
<dbReference type="FunFam" id="1.10.510.10:FF:000548">
    <property type="entry name" value="Serine/threonine-protein kinase ATG1"/>
    <property type="match status" value="1"/>
</dbReference>
<dbReference type="InterPro" id="IPR017441">
    <property type="entry name" value="Protein_kinase_ATP_BS"/>
</dbReference>
<evidence type="ECO:0000256" key="1">
    <source>
        <dbReference type="ARBA" id="ARBA00004419"/>
    </source>
</evidence>
<dbReference type="InterPro" id="IPR045269">
    <property type="entry name" value="Atg1-like"/>
</dbReference>
<evidence type="ECO:0000256" key="3">
    <source>
        <dbReference type="ARBA" id="ARBA00022527"/>
    </source>
</evidence>
<evidence type="ECO:0000313" key="17">
    <source>
        <dbReference type="Proteomes" id="UP000028999"/>
    </source>
</evidence>
<evidence type="ECO:0000313" key="16">
    <source>
        <dbReference type="EMBL" id="CDY07767.1"/>
    </source>
</evidence>
<dbReference type="PROSITE" id="PS50011">
    <property type="entry name" value="PROTEIN_KINASE_DOM"/>
    <property type="match status" value="1"/>
</dbReference>
<dbReference type="InterPro" id="IPR056281">
    <property type="entry name" value="MIT_ATG1a/b/c"/>
</dbReference>
<keyword evidence="5 12" id="KW-0547">Nucleotide-binding</keyword>
<keyword evidence="2" id="KW-0813">Transport</keyword>
<reference evidence="16 17" key="1">
    <citation type="journal article" date="2014" name="Science">
        <title>Plant genetics. Early allopolyploid evolution in the post-Neolithic Brassica napus oilseed genome.</title>
        <authorList>
            <person name="Chalhoub B."/>
            <person name="Denoeud F."/>
            <person name="Liu S."/>
            <person name="Parkin I.A."/>
            <person name="Tang H."/>
            <person name="Wang X."/>
            <person name="Chiquet J."/>
            <person name="Belcram H."/>
            <person name="Tong C."/>
            <person name="Samans B."/>
            <person name="Correa M."/>
            <person name="Da Silva C."/>
            <person name="Just J."/>
            <person name="Falentin C."/>
            <person name="Koh C.S."/>
            <person name="Le Clainche I."/>
            <person name="Bernard M."/>
            <person name="Bento P."/>
            <person name="Noel B."/>
            <person name="Labadie K."/>
            <person name="Alberti A."/>
            <person name="Charles M."/>
            <person name="Arnaud D."/>
            <person name="Guo H."/>
            <person name="Daviaud C."/>
            <person name="Alamery S."/>
            <person name="Jabbari K."/>
            <person name="Zhao M."/>
            <person name="Edger P.P."/>
            <person name="Chelaifa H."/>
            <person name="Tack D."/>
            <person name="Lassalle G."/>
            <person name="Mestiri I."/>
            <person name="Schnel N."/>
            <person name="Le Paslier M.C."/>
            <person name="Fan G."/>
            <person name="Renault V."/>
            <person name="Bayer P.E."/>
            <person name="Golicz A.A."/>
            <person name="Manoli S."/>
            <person name="Lee T.H."/>
            <person name="Thi V.H."/>
            <person name="Chalabi S."/>
            <person name="Hu Q."/>
            <person name="Fan C."/>
            <person name="Tollenaere R."/>
            <person name="Lu Y."/>
            <person name="Battail C."/>
            <person name="Shen J."/>
            <person name="Sidebottom C.H."/>
            <person name="Wang X."/>
            <person name="Canaguier A."/>
            <person name="Chauveau A."/>
            <person name="Berard A."/>
            <person name="Deniot G."/>
            <person name="Guan M."/>
            <person name="Liu Z."/>
            <person name="Sun F."/>
            <person name="Lim Y.P."/>
            <person name="Lyons E."/>
            <person name="Town C.D."/>
            <person name="Bancroft I."/>
            <person name="Wang X."/>
            <person name="Meng J."/>
            <person name="Ma J."/>
            <person name="Pires J.C."/>
            <person name="King G.J."/>
            <person name="Brunel D."/>
            <person name="Delourme R."/>
            <person name="Renard M."/>
            <person name="Aury J.M."/>
            <person name="Adams K.L."/>
            <person name="Batley J."/>
            <person name="Snowdon R.J."/>
            <person name="Tost J."/>
            <person name="Edwards D."/>
            <person name="Zhou Y."/>
            <person name="Hua W."/>
            <person name="Sharpe A.G."/>
            <person name="Paterson A.H."/>
            <person name="Guan C."/>
            <person name="Wincker P."/>
        </authorList>
    </citation>
    <scope>NUCLEOTIDE SEQUENCE [LARGE SCALE GENOMIC DNA]</scope>
    <source>
        <strain evidence="17">cv. Darmor-bzh</strain>
    </source>
</reference>
<organism evidence="16 17">
    <name type="scientific">Brassica napus</name>
    <name type="common">Rape</name>
    <dbReference type="NCBI Taxonomy" id="3708"/>
    <lineage>
        <taxon>Eukaryota</taxon>
        <taxon>Viridiplantae</taxon>
        <taxon>Streptophyta</taxon>
        <taxon>Embryophyta</taxon>
        <taxon>Tracheophyta</taxon>
        <taxon>Spermatophyta</taxon>
        <taxon>Magnoliopsida</taxon>
        <taxon>eudicotyledons</taxon>
        <taxon>Gunneridae</taxon>
        <taxon>Pentapetalae</taxon>
        <taxon>rosids</taxon>
        <taxon>malvids</taxon>
        <taxon>Brassicales</taxon>
        <taxon>Brassicaceae</taxon>
        <taxon>Brassiceae</taxon>
        <taxon>Brassica</taxon>
    </lineage>
</organism>
<keyword evidence="10" id="KW-0968">Cytoplasmic vesicle</keyword>
<evidence type="ECO:0000256" key="8">
    <source>
        <dbReference type="ARBA" id="ARBA00022927"/>
    </source>
</evidence>
<keyword evidence="8" id="KW-0653">Protein transport</keyword>
<dbReference type="PANTHER" id="PTHR24348">
    <property type="entry name" value="SERINE/THREONINE-PROTEIN KINASE UNC-51-RELATED"/>
    <property type="match status" value="1"/>
</dbReference>
<dbReference type="GO" id="GO:0006914">
    <property type="term" value="P:autophagy"/>
    <property type="evidence" value="ECO:0007669"/>
    <property type="project" value="UniProtKB-KW"/>
</dbReference>
<dbReference type="GO" id="GO:0005524">
    <property type="term" value="F:ATP binding"/>
    <property type="evidence" value="ECO:0007669"/>
    <property type="project" value="UniProtKB-UniRule"/>
</dbReference>
<comment type="subcellular location">
    <subcellularLocation>
        <location evidence="1">Cytoplasmic vesicle</location>
        <location evidence="1">Autophagosome</location>
    </subcellularLocation>
</comment>
<keyword evidence="3" id="KW-0723">Serine/threonine-protein kinase</keyword>